<protein>
    <submittedName>
        <fullName evidence="1">Uncharacterized protein</fullName>
    </submittedName>
</protein>
<keyword evidence="2" id="KW-1185">Reference proteome</keyword>
<dbReference type="HOGENOM" id="CLU_3066210_0_0_0"/>
<evidence type="ECO:0000313" key="1">
    <source>
        <dbReference type="EMBL" id="CCB88853.1"/>
    </source>
</evidence>
<dbReference type="KEGG" id="sng:SNE_A09760"/>
<proteinExistence type="predicted"/>
<dbReference type="Proteomes" id="UP000000496">
    <property type="component" value="Chromosome gsn.131"/>
</dbReference>
<name>F8L7V1_SIMNZ</name>
<evidence type="ECO:0000313" key="2">
    <source>
        <dbReference type="Proteomes" id="UP000000496"/>
    </source>
</evidence>
<dbReference type="STRING" id="331113.SNE_A09760"/>
<dbReference type="AlphaFoldDB" id="F8L7V1"/>
<accession>F8L7V1</accession>
<reference evidence="1 2" key="2">
    <citation type="journal article" date="2011" name="Mol. Biol. Evol.">
        <title>Unity in variety--the pan-genome of the Chlamydiae.</title>
        <authorList>
            <person name="Collingro A."/>
            <person name="Tischler P."/>
            <person name="Weinmaier T."/>
            <person name="Penz T."/>
            <person name="Heinz E."/>
            <person name="Brunham R.C."/>
            <person name="Read T.D."/>
            <person name="Bavoil P.M."/>
            <person name="Sachse K."/>
            <person name="Kahane S."/>
            <person name="Friedman M.G."/>
            <person name="Rattei T."/>
            <person name="Myers G.S."/>
            <person name="Horn M."/>
        </authorList>
    </citation>
    <scope>NUCLEOTIDE SEQUENCE [LARGE SCALE GENOMIC DNA]</scope>
    <source>
        <strain evidence="2">ATCC VR-1471 / Z</strain>
    </source>
</reference>
<sequence>MRIYDKKSYTWAFIDHHLGFKATTGGFVEFFKKFWLFFEEVARLRGEMFLEDR</sequence>
<organism evidence="1 2">
    <name type="scientific">Simkania negevensis (strain ATCC VR-1471 / DSM 27360 / Z)</name>
    <dbReference type="NCBI Taxonomy" id="331113"/>
    <lineage>
        <taxon>Bacteria</taxon>
        <taxon>Pseudomonadati</taxon>
        <taxon>Chlamydiota</taxon>
        <taxon>Chlamydiia</taxon>
        <taxon>Parachlamydiales</taxon>
        <taxon>Simkaniaceae</taxon>
        <taxon>Simkania</taxon>
    </lineage>
</organism>
<dbReference type="EMBL" id="FR872582">
    <property type="protein sequence ID" value="CCB88853.1"/>
    <property type="molecule type" value="Genomic_DNA"/>
</dbReference>
<reference key="1">
    <citation type="journal article" date="2011" name="Mol. Biol. Evol.">
        <title>Unity in variety -- the pan-genome of the Chlamydiae.</title>
        <authorList>
            <person name="Collingro A."/>
            <person name="Tischler P."/>
            <person name="Weinmaier T."/>
            <person name="Penz T."/>
            <person name="Heinz E."/>
            <person name="Brunham R.C."/>
            <person name="Read T.D."/>
            <person name="Bavoil P.M."/>
            <person name="Sachse K."/>
            <person name="Kahane S."/>
            <person name="Friedman M.G."/>
            <person name="Rattei T."/>
            <person name="Myers G.S.A."/>
            <person name="Horn M."/>
        </authorList>
    </citation>
    <scope>NUCLEOTIDE SEQUENCE</scope>
    <source>
        <strain>Z</strain>
    </source>
</reference>
<gene>
    <name evidence="1" type="ordered locus">SNE_A09760</name>
</gene>